<evidence type="ECO:0000256" key="4">
    <source>
        <dbReference type="ARBA" id="ARBA00022692"/>
    </source>
</evidence>
<dbReference type="Proteomes" id="UP000030008">
    <property type="component" value="Unassembled WGS sequence"/>
</dbReference>
<feature type="coiled-coil region" evidence="8">
    <location>
        <begin position="214"/>
        <end position="244"/>
    </location>
</feature>
<keyword evidence="6" id="KW-0406">Ion transport</keyword>
<dbReference type="RefSeq" id="WP_044907919.1">
    <property type="nucleotide sequence ID" value="NZ_JQIF01000113.1"/>
</dbReference>
<sequence>MAISKMKLVNILADNEYLNDVLLKFVELDYFHPEPASKFVDSVHGLTTLSDENPITDVLTHFNEVLQDMDMTLPVKDVKNGEYDLEGIRKYIDSIHERFENGAAIRRELKTVIQENRDALTQVRNIESIDLNLDDLFECKYIKIRFGRLPIDSVEKLQYYRNRPFVFKSFSTDDTYSWCVYFTTAKYEGDVDNIFSSLYFERIRIPEFVHGNPIQAKENLQEEIDNDLKQLQHVNEVIEALKAECIDNFADIKAELEFINHTFEARKYVLGLGERFSITGFVVEEDVPKLKESFSNLKEVEIEVRPAHSDKRLSPPTKLKNGWFARPFSMFVEMYGTPEYEGIDPTPFVAFTYSLLFGIMFGDLGQGFVLILVGYLFYKWKGMRLGEIGMRIGIFSSIFGIVYGSVFGNEELLNPLYKTVFGLSEKPVEVMTSNFIPVLLVMAVGLGAVLIVISIGINLYLQIKNKNYGELFFSQNGIAGLVFYISLVGGGAYQLLSGVSVITNPVFTIVFLLVPLVLIFLKEALERKMEKKEMFPDGFGGFFVESFFELFEICLSFITNTISYLRVGGFVLSHAGMMMAVMLIMDMAGGAGWIVMILGNIFVMCLEGMIVGIQVLRLEFYEMFSRYFTGNGIMFKSLND</sequence>
<protein>
    <submittedName>
        <fullName evidence="10">ATP synthase subunit I</fullName>
    </submittedName>
</protein>
<dbReference type="Pfam" id="PF01496">
    <property type="entry name" value="V_ATPase_I"/>
    <property type="match status" value="1"/>
</dbReference>
<proteinExistence type="inferred from homology"/>
<reference evidence="10 11" key="1">
    <citation type="submission" date="2014-08" db="EMBL/GenBank/DDBJ databases">
        <title>Clostridium innocuum, an unnegligible vancomycin-resistant pathogen causing extra-intestinal infections.</title>
        <authorList>
            <person name="Feng Y."/>
            <person name="Chiu C.-H."/>
        </authorList>
    </citation>
    <scope>NUCLEOTIDE SEQUENCE [LARGE SCALE GENOMIC DNA]</scope>
    <source>
        <strain evidence="10 11">AN88</strain>
    </source>
</reference>
<dbReference type="PANTHER" id="PTHR11629">
    <property type="entry name" value="VACUOLAR PROTON ATPASES"/>
    <property type="match status" value="1"/>
</dbReference>
<feature type="transmembrane region" description="Helical" evidence="9">
    <location>
        <begin position="591"/>
        <end position="616"/>
    </location>
</feature>
<dbReference type="GO" id="GO:0051117">
    <property type="term" value="F:ATPase binding"/>
    <property type="evidence" value="ECO:0007669"/>
    <property type="project" value="TreeGrafter"/>
</dbReference>
<comment type="subcellular location">
    <subcellularLocation>
        <location evidence="1">Membrane</location>
        <topology evidence="1">Multi-pass membrane protein</topology>
    </subcellularLocation>
</comment>
<keyword evidence="7 9" id="KW-0472">Membrane</keyword>
<comment type="caution">
    <text evidence="10">The sequence shown here is derived from an EMBL/GenBank/DDBJ whole genome shotgun (WGS) entry which is preliminary data.</text>
</comment>
<evidence type="ECO:0000313" key="10">
    <source>
        <dbReference type="EMBL" id="KGJ51401.1"/>
    </source>
</evidence>
<feature type="transmembrane region" description="Helical" evidence="9">
    <location>
        <begin position="502"/>
        <end position="521"/>
    </location>
</feature>
<evidence type="ECO:0000256" key="8">
    <source>
        <dbReference type="SAM" id="Coils"/>
    </source>
</evidence>
<comment type="similarity">
    <text evidence="2">Belongs to the V-ATPase 116 kDa subunit family.</text>
</comment>
<feature type="transmembrane region" description="Helical" evidence="9">
    <location>
        <begin position="355"/>
        <end position="378"/>
    </location>
</feature>
<dbReference type="GO" id="GO:0046961">
    <property type="term" value="F:proton-transporting ATPase activity, rotational mechanism"/>
    <property type="evidence" value="ECO:0007669"/>
    <property type="project" value="InterPro"/>
</dbReference>
<dbReference type="AlphaFoldDB" id="A0A099I1J2"/>
<dbReference type="InterPro" id="IPR002490">
    <property type="entry name" value="V-ATPase_116kDa_su"/>
</dbReference>
<dbReference type="GO" id="GO:0033179">
    <property type="term" value="C:proton-transporting V-type ATPase, V0 domain"/>
    <property type="evidence" value="ECO:0007669"/>
    <property type="project" value="InterPro"/>
</dbReference>
<gene>
    <name evidence="10" type="ORF">CIAN88_20755</name>
</gene>
<feature type="transmembrane region" description="Helical" evidence="9">
    <location>
        <begin position="564"/>
        <end position="585"/>
    </location>
</feature>
<organism evidence="10 11">
    <name type="scientific">Clostridium innocuum</name>
    <dbReference type="NCBI Taxonomy" id="1522"/>
    <lineage>
        <taxon>Bacteria</taxon>
        <taxon>Bacillati</taxon>
        <taxon>Bacillota</taxon>
        <taxon>Clostridia</taxon>
        <taxon>Eubacteriales</taxon>
        <taxon>Clostridiaceae</taxon>
        <taxon>Clostridium</taxon>
    </lineage>
</organism>
<evidence type="ECO:0000256" key="3">
    <source>
        <dbReference type="ARBA" id="ARBA00022448"/>
    </source>
</evidence>
<evidence type="ECO:0000256" key="7">
    <source>
        <dbReference type="ARBA" id="ARBA00023136"/>
    </source>
</evidence>
<feature type="transmembrane region" description="Helical" evidence="9">
    <location>
        <begin position="473"/>
        <end position="496"/>
    </location>
</feature>
<evidence type="ECO:0000313" key="11">
    <source>
        <dbReference type="Proteomes" id="UP000030008"/>
    </source>
</evidence>
<evidence type="ECO:0000256" key="2">
    <source>
        <dbReference type="ARBA" id="ARBA00009904"/>
    </source>
</evidence>
<feature type="transmembrane region" description="Helical" evidence="9">
    <location>
        <begin position="435"/>
        <end position="461"/>
    </location>
</feature>
<evidence type="ECO:0000256" key="6">
    <source>
        <dbReference type="ARBA" id="ARBA00023065"/>
    </source>
</evidence>
<dbReference type="EMBL" id="JQIF01000113">
    <property type="protein sequence ID" value="KGJ51401.1"/>
    <property type="molecule type" value="Genomic_DNA"/>
</dbReference>
<dbReference type="GO" id="GO:0007035">
    <property type="term" value="P:vacuolar acidification"/>
    <property type="evidence" value="ECO:0007669"/>
    <property type="project" value="TreeGrafter"/>
</dbReference>
<accession>A0A099I1J2</accession>
<dbReference type="GO" id="GO:0016471">
    <property type="term" value="C:vacuolar proton-transporting V-type ATPase complex"/>
    <property type="evidence" value="ECO:0007669"/>
    <property type="project" value="TreeGrafter"/>
</dbReference>
<keyword evidence="4 9" id="KW-0812">Transmembrane</keyword>
<evidence type="ECO:0000256" key="1">
    <source>
        <dbReference type="ARBA" id="ARBA00004141"/>
    </source>
</evidence>
<dbReference type="PANTHER" id="PTHR11629:SF63">
    <property type="entry name" value="V-TYPE PROTON ATPASE SUBUNIT A"/>
    <property type="match status" value="1"/>
</dbReference>
<evidence type="ECO:0000256" key="5">
    <source>
        <dbReference type="ARBA" id="ARBA00022989"/>
    </source>
</evidence>
<name>A0A099I1J2_CLOIN</name>
<keyword evidence="8" id="KW-0175">Coiled coil</keyword>
<keyword evidence="5 9" id="KW-1133">Transmembrane helix</keyword>
<evidence type="ECO:0000256" key="9">
    <source>
        <dbReference type="SAM" id="Phobius"/>
    </source>
</evidence>
<feature type="transmembrane region" description="Helical" evidence="9">
    <location>
        <begin position="390"/>
        <end position="408"/>
    </location>
</feature>
<keyword evidence="3" id="KW-0813">Transport</keyword>